<evidence type="ECO:0000256" key="4">
    <source>
        <dbReference type="ARBA" id="ARBA00022452"/>
    </source>
</evidence>
<dbReference type="KEGG" id="bcai:K788_0004335"/>
<dbReference type="InterPro" id="IPR023614">
    <property type="entry name" value="Porin_dom_sf"/>
</dbReference>
<dbReference type="PANTHER" id="PTHR34501">
    <property type="entry name" value="PROTEIN YDDL-RELATED"/>
    <property type="match status" value="1"/>
</dbReference>
<sequence length="385" mass="40661">MPSARIRTKEAIIMKIQAASTGLAGCVIAALFHADVYAQGSVALQGMIDGGITYVNNQHGRAVTLFDSGIFAPNTLTISGIEDLGGGTKAVFNLTSQFDLGSGATIPGADQIFNRTAYVGLSDERLGTVTLGNQYDFMFDTLTLGLFDGAFLFGGLYDFRQGPFSALGVPHNPTGSFDFDRLAGATRVANALKYRSPSFAGFSFGVLYGLGGVAGSFSANSTISAGMNYDNGPLGAGVAYTEARYPELGNGHDAIRNVGAGAHYRFGNVLGMLLYTNTKNTASGAKIDVYKAGAYWTISTAWSAGLDYQYMRGNDVLDNNKAHQVATAVQYHFSKRTMAYVEAVYQCASGDSATTQAWINGLLQPGAAASNRSQTLARIGLQTQF</sequence>
<keyword evidence="10" id="KW-0998">Cell outer membrane</keyword>
<evidence type="ECO:0000256" key="7">
    <source>
        <dbReference type="ARBA" id="ARBA00023065"/>
    </source>
</evidence>
<feature type="domain" description="Porin" evidence="11">
    <location>
        <begin position="27"/>
        <end position="346"/>
    </location>
</feature>
<dbReference type="PROSITE" id="PS51257">
    <property type="entry name" value="PROKAR_LIPOPROTEIN"/>
    <property type="match status" value="1"/>
</dbReference>
<evidence type="ECO:0000313" key="12">
    <source>
        <dbReference type="EMBL" id="ALL70692.1"/>
    </source>
</evidence>
<gene>
    <name evidence="12" type="ORF">K788_0004335</name>
</gene>
<comment type="subunit">
    <text evidence="2">Homotrimer.</text>
</comment>
<keyword evidence="5" id="KW-0812">Transmembrane</keyword>
<keyword evidence="3" id="KW-0813">Transport</keyword>
<evidence type="ECO:0000256" key="5">
    <source>
        <dbReference type="ARBA" id="ARBA00022692"/>
    </source>
</evidence>
<dbReference type="GO" id="GO:0015288">
    <property type="term" value="F:porin activity"/>
    <property type="evidence" value="ECO:0007669"/>
    <property type="project" value="UniProtKB-KW"/>
</dbReference>
<keyword evidence="12" id="KW-0614">Plasmid</keyword>
<reference evidence="12 13" key="1">
    <citation type="journal article" date="2014" name="Genome Announc.">
        <title>Draft Genome Sequence of the Haloacid-Degrading Burkholderia caribensis Strain MBA4.</title>
        <authorList>
            <person name="Pan Y."/>
            <person name="Kong K.F."/>
            <person name="Tsang J.S."/>
        </authorList>
    </citation>
    <scope>NUCLEOTIDE SEQUENCE [LARGE SCALE GENOMIC DNA]</scope>
    <source>
        <strain evidence="12 13">MBA4</strain>
        <plasmid evidence="13">Plasmid</plasmid>
    </source>
</reference>
<dbReference type="Proteomes" id="UP000019146">
    <property type="component" value="Plasmid unnamed"/>
</dbReference>
<dbReference type="Pfam" id="PF13609">
    <property type="entry name" value="Porin_4"/>
    <property type="match status" value="1"/>
</dbReference>
<keyword evidence="7" id="KW-0406">Ion transport</keyword>
<evidence type="ECO:0000256" key="2">
    <source>
        <dbReference type="ARBA" id="ARBA00011233"/>
    </source>
</evidence>
<evidence type="ECO:0000256" key="10">
    <source>
        <dbReference type="ARBA" id="ARBA00023237"/>
    </source>
</evidence>
<dbReference type="GO" id="GO:0034220">
    <property type="term" value="P:monoatomic ion transmembrane transport"/>
    <property type="evidence" value="ECO:0007669"/>
    <property type="project" value="InterPro"/>
</dbReference>
<dbReference type="InterPro" id="IPR002299">
    <property type="entry name" value="Porin_Neis"/>
</dbReference>
<evidence type="ECO:0000256" key="9">
    <source>
        <dbReference type="ARBA" id="ARBA00023136"/>
    </source>
</evidence>
<evidence type="ECO:0000256" key="1">
    <source>
        <dbReference type="ARBA" id="ARBA00004571"/>
    </source>
</evidence>
<comment type="subcellular location">
    <subcellularLocation>
        <location evidence="1">Cell outer membrane</location>
        <topology evidence="1">Multi-pass membrane protein</topology>
    </subcellularLocation>
</comment>
<evidence type="ECO:0000256" key="3">
    <source>
        <dbReference type="ARBA" id="ARBA00022448"/>
    </source>
</evidence>
<dbReference type="InterPro" id="IPR033900">
    <property type="entry name" value="Gram_neg_porin_domain"/>
</dbReference>
<dbReference type="GO" id="GO:0009279">
    <property type="term" value="C:cell outer membrane"/>
    <property type="evidence" value="ECO:0007669"/>
    <property type="project" value="UniProtKB-SubCell"/>
</dbReference>
<dbReference type="AlphaFoldDB" id="A0A0P0RNU0"/>
<accession>A0A0P0RNU0</accession>
<dbReference type="InterPro" id="IPR001702">
    <property type="entry name" value="Porin_Gram-ve"/>
</dbReference>
<evidence type="ECO:0000256" key="6">
    <source>
        <dbReference type="ARBA" id="ARBA00022729"/>
    </source>
</evidence>
<dbReference type="GO" id="GO:0046930">
    <property type="term" value="C:pore complex"/>
    <property type="evidence" value="ECO:0007669"/>
    <property type="project" value="UniProtKB-KW"/>
</dbReference>
<evidence type="ECO:0000256" key="8">
    <source>
        <dbReference type="ARBA" id="ARBA00023114"/>
    </source>
</evidence>
<keyword evidence="8" id="KW-0626">Porin</keyword>
<name>A0A0P0RNU0_9BURK</name>
<protein>
    <submittedName>
        <fullName evidence="12">Outer membrane protein porin</fullName>
    </submittedName>
</protein>
<evidence type="ECO:0000313" key="13">
    <source>
        <dbReference type="Proteomes" id="UP000019146"/>
    </source>
</evidence>
<evidence type="ECO:0000259" key="11">
    <source>
        <dbReference type="Pfam" id="PF13609"/>
    </source>
</evidence>
<dbReference type="SUPFAM" id="SSF56935">
    <property type="entry name" value="Porins"/>
    <property type="match status" value="1"/>
</dbReference>
<keyword evidence="6" id="KW-0732">Signal</keyword>
<dbReference type="CDD" id="cd00342">
    <property type="entry name" value="gram_neg_porins"/>
    <property type="match status" value="1"/>
</dbReference>
<dbReference type="EMBL" id="CP012748">
    <property type="protein sequence ID" value="ALL70692.1"/>
    <property type="molecule type" value="Genomic_DNA"/>
</dbReference>
<keyword evidence="4" id="KW-1134">Transmembrane beta strand</keyword>
<dbReference type="PANTHER" id="PTHR34501:SF9">
    <property type="entry name" value="MAJOR OUTER MEMBRANE PROTEIN P.IA"/>
    <property type="match status" value="1"/>
</dbReference>
<organism evidence="12 13">
    <name type="scientific">Paraburkholderia caribensis MBA4</name>
    <dbReference type="NCBI Taxonomy" id="1323664"/>
    <lineage>
        <taxon>Bacteria</taxon>
        <taxon>Pseudomonadati</taxon>
        <taxon>Pseudomonadota</taxon>
        <taxon>Betaproteobacteria</taxon>
        <taxon>Burkholderiales</taxon>
        <taxon>Burkholderiaceae</taxon>
        <taxon>Paraburkholderia</taxon>
    </lineage>
</organism>
<proteinExistence type="predicted"/>
<keyword evidence="9" id="KW-0472">Membrane</keyword>
<geneLocation type="plasmid" evidence="13"/>
<dbReference type="Gene3D" id="2.40.160.10">
    <property type="entry name" value="Porin"/>
    <property type="match status" value="1"/>
</dbReference>
<dbReference type="PRINTS" id="PR00184">
    <property type="entry name" value="NEISSPPORIN"/>
</dbReference>
<dbReference type="InterPro" id="IPR050298">
    <property type="entry name" value="Gram-neg_bact_OMP"/>
</dbReference>
<dbReference type="PRINTS" id="PR00182">
    <property type="entry name" value="ECOLNEIPORIN"/>
</dbReference>